<accession>A0A1W1UPK0</accession>
<evidence type="ECO:0000313" key="1">
    <source>
        <dbReference type="EMBL" id="SMB83055.1"/>
    </source>
</evidence>
<dbReference type="Proteomes" id="UP000192582">
    <property type="component" value="Unassembled WGS sequence"/>
</dbReference>
<name>A0A1W1UPK0_9DEIO</name>
<organism evidence="1 2">
    <name type="scientific">Deinococcus hopiensis KR-140</name>
    <dbReference type="NCBI Taxonomy" id="695939"/>
    <lineage>
        <taxon>Bacteria</taxon>
        <taxon>Thermotogati</taxon>
        <taxon>Deinococcota</taxon>
        <taxon>Deinococci</taxon>
        <taxon>Deinococcales</taxon>
        <taxon>Deinococcaceae</taxon>
        <taxon>Deinococcus</taxon>
    </lineage>
</organism>
<dbReference type="EMBL" id="FWWU01000006">
    <property type="protein sequence ID" value="SMB83055.1"/>
    <property type="molecule type" value="Genomic_DNA"/>
</dbReference>
<keyword evidence="2" id="KW-1185">Reference proteome</keyword>
<dbReference type="AlphaFoldDB" id="A0A1W1UPK0"/>
<proteinExistence type="predicted"/>
<evidence type="ECO:0000313" key="2">
    <source>
        <dbReference type="Proteomes" id="UP000192582"/>
    </source>
</evidence>
<gene>
    <name evidence="1" type="ORF">SAMN00790413_04243</name>
</gene>
<protein>
    <submittedName>
        <fullName evidence="1">Uncharacterized protein</fullName>
    </submittedName>
</protein>
<sequence length="65" mass="7243">MVLRLGVHRPGCVTLWGSGGDRHSGQHGVALQVFASSLVKGEMIRIAVNYYFITDLSQRSEQEKR</sequence>
<reference evidence="1 2" key="1">
    <citation type="submission" date="2017-04" db="EMBL/GenBank/DDBJ databases">
        <authorList>
            <person name="Afonso C.L."/>
            <person name="Miller P.J."/>
            <person name="Scott M.A."/>
            <person name="Spackman E."/>
            <person name="Goraichik I."/>
            <person name="Dimitrov K.M."/>
            <person name="Suarez D.L."/>
            <person name="Swayne D.E."/>
        </authorList>
    </citation>
    <scope>NUCLEOTIDE SEQUENCE [LARGE SCALE GENOMIC DNA]</scope>
    <source>
        <strain evidence="1 2">KR-140</strain>
    </source>
</reference>